<evidence type="ECO:0000313" key="3">
    <source>
        <dbReference type="Proteomes" id="UP000216454"/>
    </source>
</evidence>
<dbReference type="EMBL" id="MWWQ01000014">
    <property type="protein sequence ID" value="OZG49521.1"/>
    <property type="molecule type" value="Genomic_DNA"/>
</dbReference>
<sequence length="177" mass="20529">MYVMGWFQLCLPKAVRLLKRQCLRDRLALTSVKLPRRSEQRKIIKRSLERSRVFKWVFLPTVAPEIPRFPPKTNRPDPLRKEFTFLEQQVRPACRVLQRQMQASASSPTADRGIPPPRAHNPAPSAEIKWTLPFADRGIPRRRHTTLRLRQGLDVSKACWRGVIHARGAQSCAFDED</sequence>
<evidence type="ECO:0000313" key="2">
    <source>
        <dbReference type="EMBL" id="OZG49521.1"/>
    </source>
</evidence>
<proteinExistence type="predicted"/>
<reference evidence="2 3" key="1">
    <citation type="journal article" date="2017" name="BMC Genomics">
        <title>Comparative genomic and phylogenomic analyses of the Bifidobacteriaceae family.</title>
        <authorList>
            <person name="Lugli G.A."/>
            <person name="Milani C."/>
            <person name="Turroni F."/>
            <person name="Duranti S."/>
            <person name="Mancabelli L."/>
            <person name="Mangifesta M."/>
            <person name="Ferrario C."/>
            <person name="Modesto M."/>
            <person name="Mattarelli P."/>
            <person name="Jiri K."/>
            <person name="van Sinderen D."/>
            <person name="Ventura M."/>
        </authorList>
    </citation>
    <scope>NUCLEOTIDE SEQUENCE [LARGE SCALE GENOMIC DNA]</scope>
    <source>
        <strain evidence="2 3">DSM 24744</strain>
    </source>
</reference>
<evidence type="ECO:0000256" key="1">
    <source>
        <dbReference type="SAM" id="MobiDB-lite"/>
    </source>
</evidence>
<gene>
    <name evidence="2" type="ORF">PSSU_1345</name>
</gene>
<feature type="compositionally biased region" description="Polar residues" evidence="1">
    <location>
        <begin position="100"/>
        <end position="109"/>
    </location>
</feature>
<accession>A0A261ERQ1</accession>
<feature type="region of interest" description="Disordered" evidence="1">
    <location>
        <begin position="100"/>
        <end position="127"/>
    </location>
</feature>
<comment type="caution">
    <text evidence="2">The sequence shown here is derived from an EMBL/GenBank/DDBJ whole genome shotgun (WGS) entry which is preliminary data.</text>
</comment>
<dbReference type="Proteomes" id="UP000216454">
    <property type="component" value="Unassembled WGS sequence"/>
</dbReference>
<keyword evidence="3" id="KW-1185">Reference proteome</keyword>
<organism evidence="2 3">
    <name type="scientific">Pseudoscardovia suis</name>
    <dbReference type="NCBI Taxonomy" id="987063"/>
    <lineage>
        <taxon>Bacteria</taxon>
        <taxon>Bacillati</taxon>
        <taxon>Actinomycetota</taxon>
        <taxon>Actinomycetes</taxon>
        <taxon>Bifidobacteriales</taxon>
        <taxon>Bifidobacteriaceae</taxon>
        <taxon>Pseudoscardovia</taxon>
    </lineage>
</organism>
<dbReference type="AlphaFoldDB" id="A0A261ERQ1"/>
<name>A0A261ERQ1_9BIFI</name>
<protein>
    <submittedName>
        <fullName evidence="2">Uncharacterized protein</fullName>
    </submittedName>
</protein>